<feature type="domain" description="RanBD1" evidence="2">
    <location>
        <begin position="248"/>
        <end position="338"/>
    </location>
</feature>
<name>A0A0D7AJD7_9AGAR</name>
<gene>
    <name evidence="3" type="ORF">FISHEDRAFT_70372</name>
</gene>
<feature type="region of interest" description="Disordered" evidence="1">
    <location>
        <begin position="181"/>
        <end position="215"/>
    </location>
</feature>
<feature type="compositionally biased region" description="Pro residues" evidence="1">
    <location>
        <begin position="135"/>
        <end position="152"/>
    </location>
</feature>
<dbReference type="Pfam" id="PF00638">
    <property type="entry name" value="Ran_BP1"/>
    <property type="match status" value="1"/>
</dbReference>
<dbReference type="InterPro" id="IPR000156">
    <property type="entry name" value="Ran_bind_dom"/>
</dbReference>
<sequence>MATQIPVDTPESKQELAQNLNVDVAMNANGQGSQTDSPVIDRPSVPSSTESTQAAAADSQDRPRLKRTQSDDSLQNVNSGYPHNLEDLYAVKRIKTGTPPLPSTPRKARSSSSKSKSKSRSVSPPSPQHEQSRASPPPPSPPSRVTPPPPPAAATAPSTPAASSVLGGFSAFAGPSTTMRGFKSASAKSGSTWMTELQQDNGRDSPNNQLGGPLDDPFAAPLSLALEPQVDENHANEYNLAQSMCPTGEEEEDVEAEIKRLKVFIKRGEDGFSGGIVGNIKLLLHPESGARRLLFRRDTLLNVAMNVRLNPFVRCMFDAEEGALRVLVTEPAKPSDAHSEANGVSSEKGIVTIYALRPSKTLPAATFRDFADKVVHASAAASTKVDANGDCHSPKPPKAGVDSIASKV</sequence>
<feature type="region of interest" description="Disordered" evidence="1">
    <location>
        <begin position="27"/>
        <end position="162"/>
    </location>
</feature>
<evidence type="ECO:0000259" key="2">
    <source>
        <dbReference type="Pfam" id="PF00638"/>
    </source>
</evidence>
<feature type="compositionally biased region" description="Low complexity" evidence="1">
    <location>
        <begin position="153"/>
        <end position="162"/>
    </location>
</feature>
<organism evidence="3 4">
    <name type="scientific">Fistulina hepatica ATCC 64428</name>
    <dbReference type="NCBI Taxonomy" id="1128425"/>
    <lineage>
        <taxon>Eukaryota</taxon>
        <taxon>Fungi</taxon>
        <taxon>Dikarya</taxon>
        <taxon>Basidiomycota</taxon>
        <taxon>Agaricomycotina</taxon>
        <taxon>Agaricomycetes</taxon>
        <taxon>Agaricomycetidae</taxon>
        <taxon>Agaricales</taxon>
        <taxon>Fistulinaceae</taxon>
        <taxon>Fistulina</taxon>
    </lineage>
</organism>
<dbReference type="EMBL" id="KN881647">
    <property type="protein sequence ID" value="KIY51874.1"/>
    <property type="molecule type" value="Genomic_DNA"/>
</dbReference>
<feature type="compositionally biased region" description="Polar residues" evidence="1">
    <location>
        <begin position="45"/>
        <end position="54"/>
    </location>
</feature>
<evidence type="ECO:0000256" key="1">
    <source>
        <dbReference type="SAM" id="MobiDB-lite"/>
    </source>
</evidence>
<evidence type="ECO:0000313" key="4">
    <source>
        <dbReference type="Proteomes" id="UP000054144"/>
    </source>
</evidence>
<dbReference type="Proteomes" id="UP000054144">
    <property type="component" value="Unassembled WGS sequence"/>
</dbReference>
<protein>
    <recommendedName>
        <fullName evidence="2">RanBD1 domain-containing protein</fullName>
    </recommendedName>
</protein>
<feature type="compositionally biased region" description="Polar residues" evidence="1">
    <location>
        <begin position="28"/>
        <end position="37"/>
    </location>
</feature>
<feature type="region of interest" description="Disordered" evidence="1">
    <location>
        <begin position="385"/>
        <end position="408"/>
    </location>
</feature>
<dbReference type="AlphaFoldDB" id="A0A0D7AJD7"/>
<dbReference type="Gene3D" id="2.30.29.30">
    <property type="entry name" value="Pleckstrin-homology domain (PH domain)/Phosphotyrosine-binding domain (PTB)"/>
    <property type="match status" value="1"/>
</dbReference>
<accession>A0A0D7AJD7</accession>
<dbReference type="OrthoDB" id="2357150at2759"/>
<proteinExistence type="predicted"/>
<dbReference type="SUPFAM" id="SSF50729">
    <property type="entry name" value="PH domain-like"/>
    <property type="match status" value="1"/>
</dbReference>
<keyword evidence="4" id="KW-1185">Reference proteome</keyword>
<dbReference type="InterPro" id="IPR011993">
    <property type="entry name" value="PH-like_dom_sf"/>
</dbReference>
<feature type="compositionally biased region" description="Polar residues" evidence="1">
    <location>
        <begin position="71"/>
        <end position="81"/>
    </location>
</feature>
<feature type="compositionally biased region" description="Polar residues" evidence="1">
    <location>
        <begin position="186"/>
        <end position="210"/>
    </location>
</feature>
<evidence type="ECO:0000313" key="3">
    <source>
        <dbReference type="EMBL" id="KIY51874.1"/>
    </source>
</evidence>
<reference evidence="3 4" key="1">
    <citation type="journal article" date="2015" name="Fungal Genet. Biol.">
        <title>Evolution of novel wood decay mechanisms in Agaricales revealed by the genome sequences of Fistulina hepatica and Cylindrobasidium torrendii.</title>
        <authorList>
            <person name="Floudas D."/>
            <person name="Held B.W."/>
            <person name="Riley R."/>
            <person name="Nagy L.G."/>
            <person name="Koehler G."/>
            <person name="Ransdell A.S."/>
            <person name="Younus H."/>
            <person name="Chow J."/>
            <person name="Chiniquy J."/>
            <person name="Lipzen A."/>
            <person name="Tritt A."/>
            <person name="Sun H."/>
            <person name="Haridas S."/>
            <person name="LaButti K."/>
            <person name="Ohm R.A."/>
            <person name="Kues U."/>
            <person name="Blanchette R.A."/>
            <person name="Grigoriev I.V."/>
            <person name="Minto R.E."/>
            <person name="Hibbett D.S."/>
        </authorList>
    </citation>
    <scope>NUCLEOTIDE SEQUENCE [LARGE SCALE GENOMIC DNA]</scope>
    <source>
        <strain evidence="3 4">ATCC 64428</strain>
    </source>
</reference>